<accession>A0A9P0NZ24</accession>
<keyword evidence="2" id="KW-1185">Reference proteome</keyword>
<proteinExistence type="predicted"/>
<evidence type="ECO:0000313" key="2">
    <source>
        <dbReference type="Proteomes" id="UP001152888"/>
    </source>
</evidence>
<name>A0A9P0NZ24_ACAOB</name>
<dbReference type="EMBL" id="CAKOFQ010006678">
    <property type="protein sequence ID" value="CAH1958693.1"/>
    <property type="molecule type" value="Genomic_DNA"/>
</dbReference>
<organism evidence="1 2">
    <name type="scientific">Acanthoscelides obtectus</name>
    <name type="common">Bean weevil</name>
    <name type="synonym">Bruchus obtectus</name>
    <dbReference type="NCBI Taxonomy" id="200917"/>
    <lineage>
        <taxon>Eukaryota</taxon>
        <taxon>Metazoa</taxon>
        <taxon>Ecdysozoa</taxon>
        <taxon>Arthropoda</taxon>
        <taxon>Hexapoda</taxon>
        <taxon>Insecta</taxon>
        <taxon>Pterygota</taxon>
        <taxon>Neoptera</taxon>
        <taxon>Endopterygota</taxon>
        <taxon>Coleoptera</taxon>
        <taxon>Polyphaga</taxon>
        <taxon>Cucujiformia</taxon>
        <taxon>Chrysomeloidea</taxon>
        <taxon>Chrysomelidae</taxon>
        <taxon>Bruchinae</taxon>
        <taxon>Bruchini</taxon>
        <taxon>Acanthoscelides</taxon>
    </lineage>
</organism>
<protein>
    <submittedName>
        <fullName evidence="1">Uncharacterized protein</fullName>
    </submittedName>
</protein>
<reference evidence="1" key="1">
    <citation type="submission" date="2022-03" db="EMBL/GenBank/DDBJ databases">
        <authorList>
            <person name="Sayadi A."/>
        </authorList>
    </citation>
    <scope>NUCLEOTIDE SEQUENCE</scope>
</reference>
<comment type="caution">
    <text evidence="1">The sequence shown here is derived from an EMBL/GenBank/DDBJ whole genome shotgun (WGS) entry which is preliminary data.</text>
</comment>
<dbReference type="AlphaFoldDB" id="A0A9P0NZ24"/>
<evidence type="ECO:0000313" key="1">
    <source>
        <dbReference type="EMBL" id="CAH1958693.1"/>
    </source>
</evidence>
<sequence>MYREKGILDLSNIVIIDIE</sequence>
<dbReference type="Proteomes" id="UP001152888">
    <property type="component" value="Unassembled WGS sequence"/>
</dbReference>
<gene>
    <name evidence="1" type="ORF">ACAOBT_LOCUS2786</name>
</gene>